<evidence type="ECO:0000313" key="11">
    <source>
        <dbReference type="Proteomes" id="UP000625711"/>
    </source>
</evidence>
<keyword evidence="2" id="KW-0547">Nucleotide-binding</keyword>
<dbReference type="SUPFAM" id="SSF52540">
    <property type="entry name" value="P-loop containing nucleoside triphosphate hydrolases"/>
    <property type="match status" value="1"/>
</dbReference>
<proteinExistence type="predicted"/>
<evidence type="ECO:0008006" key="12">
    <source>
        <dbReference type="Google" id="ProtNLM"/>
    </source>
</evidence>
<keyword evidence="5" id="KW-0862">Zinc</keyword>
<dbReference type="PANTHER" id="PTHR47959:SF24">
    <property type="entry name" value="ATP-DEPENDENT RNA HELICASE"/>
    <property type="match status" value="1"/>
</dbReference>
<evidence type="ECO:0000256" key="2">
    <source>
        <dbReference type="ARBA" id="ARBA00022741"/>
    </source>
</evidence>
<evidence type="ECO:0000256" key="4">
    <source>
        <dbReference type="ARBA" id="ARBA00022806"/>
    </source>
</evidence>
<dbReference type="InterPro" id="IPR046349">
    <property type="entry name" value="C1-like_sf"/>
</dbReference>
<gene>
    <name evidence="10" type="ORF">GWI33_014104</name>
</gene>
<dbReference type="Gene3D" id="3.30.60.20">
    <property type="match status" value="1"/>
</dbReference>
<dbReference type="Pfam" id="PF00271">
    <property type="entry name" value="Helicase_C"/>
    <property type="match status" value="1"/>
</dbReference>
<dbReference type="GO" id="GO:0005829">
    <property type="term" value="C:cytosol"/>
    <property type="evidence" value="ECO:0007669"/>
    <property type="project" value="TreeGrafter"/>
</dbReference>
<dbReference type="EMBL" id="JAACXV010013540">
    <property type="protein sequence ID" value="KAF7273184.1"/>
    <property type="molecule type" value="Genomic_DNA"/>
</dbReference>
<name>A0A834I581_RHYFE</name>
<sequence length="509" mass="57453">MDLDKNIKFKDLKLQNWFVKQCHSIGLKNPTLIQLNCIPKILEGQDCIGAAKTGSGKTLAFALPIVQKLCEDPYGIYALVLTPTRELAYQIADQFTIIGKPINLKTCVVVGGMDMVEQGKLLSKNPHIVVGTPDRLLGGQFDEQMKTIFLTLPKSRQNLFFSATVTDTLNILKDTIGREVFLFEDKTEGETATVAALTQQYLLCPKDVKDAYLVELIRTYKNKDEDGNVMVFTDTCKNCQVLSIMLNEVGIDNVALHAMISQQQRLAALNRFKNNTVKILIATDVASRGLDFPTVKLVINHNVPKVPKEYIHRVGRTARAGRGGQAVTLVTPYDIKLLQSIEDLIKVKLTECKINDSEVGKIYTQVSVTKSEAYIKLEESDFYEKKLINLRKKWILEGLDPDEEEQKLSAAVRLPGFVPQYFQRISAGRAIATIDCRLSRETQPDRAMAEDQDVNNDDSNDLNTKFGLRLKGRKGALKKKNVYNIKDHRFIPRFFKQPTFCSHCKDFIW</sequence>
<dbReference type="SUPFAM" id="SSF57889">
    <property type="entry name" value="Cysteine-rich domain"/>
    <property type="match status" value="1"/>
</dbReference>
<accession>A0A834I581</accession>
<comment type="caution">
    <text evidence="10">The sequence shown here is derived from an EMBL/GenBank/DDBJ whole genome shotgun (WGS) entry which is preliminary data.</text>
</comment>
<dbReference type="GO" id="GO:0003676">
    <property type="term" value="F:nucleic acid binding"/>
    <property type="evidence" value="ECO:0007669"/>
    <property type="project" value="InterPro"/>
</dbReference>
<evidence type="ECO:0000256" key="5">
    <source>
        <dbReference type="ARBA" id="ARBA00022833"/>
    </source>
</evidence>
<keyword evidence="1" id="KW-0479">Metal-binding</keyword>
<evidence type="ECO:0000259" key="7">
    <source>
        <dbReference type="PROSITE" id="PS50081"/>
    </source>
</evidence>
<keyword evidence="11" id="KW-1185">Reference proteome</keyword>
<evidence type="ECO:0000259" key="8">
    <source>
        <dbReference type="PROSITE" id="PS51192"/>
    </source>
</evidence>
<keyword evidence="4" id="KW-0347">Helicase</keyword>
<dbReference type="GO" id="GO:0016787">
    <property type="term" value="F:hydrolase activity"/>
    <property type="evidence" value="ECO:0007669"/>
    <property type="project" value="UniProtKB-KW"/>
</dbReference>
<evidence type="ECO:0000259" key="9">
    <source>
        <dbReference type="PROSITE" id="PS51194"/>
    </source>
</evidence>
<dbReference type="PANTHER" id="PTHR47959">
    <property type="entry name" value="ATP-DEPENDENT RNA HELICASE RHLE-RELATED"/>
    <property type="match status" value="1"/>
</dbReference>
<dbReference type="GO" id="GO:0003724">
    <property type="term" value="F:RNA helicase activity"/>
    <property type="evidence" value="ECO:0007669"/>
    <property type="project" value="TreeGrafter"/>
</dbReference>
<dbReference type="SMART" id="SM00487">
    <property type="entry name" value="DEXDc"/>
    <property type="match status" value="1"/>
</dbReference>
<evidence type="ECO:0000256" key="6">
    <source>
        <dbReference type="ARBA" id="ARBA00022840"/>
    </source>
</evidence>
<dbReference type="InterPro" id="IPR011545">
    <property type="entry name" value="DEAD/DEAH_box_helicase_dom"/>
</dbReference>
<dbReference type="Pfam" id="PF00270">
    <property type="entry name" value="DEAD"/>
    <property type="match status" value="1"/>
</dbReference>
<keyword evidence="6" id="KW-0067">ATP-binding</keyword>
<dbReference type="SMART" id="SM00490">
    <property type="entry name" value="HELICc"/>
    <property type="match status" value="1"/>
</dbReference>
<dbReference type="InterPro" id="IPR001650">
    <property type="entry name" value="Helicase_C-like"/>
</dbReference>
<dbReference type="PROSITE" id="PS51192">
    <property type="entry name" value="HELICASE_ATP_BIND_1"/>
    <property type="match status" value="1"/>
</dbReference>
<dbReference type="CDD" id="cd18787">
    <property type="entry name" value="SF2_C_DEAD"/>
    <property type="match status" value="1"/>
</dbReference>
<feature type="domain" description="Phorbol-ester/DAG-type" evidence="7">
    <location>
        <begin position="487"/>
        <end position="509"/>
    </location>
</feature>
<protein>
    <recommendedName>
        <fullName evidence="12">RNA helicase</fullName>
    </recommendedName>
</protein>
<organism evidence="10 11">
    <name type="scientific">Rhynchophorus ferrugineus</name>
    <name type="common">Red palm weevil</name>
    <name type="synonym">Curculio ferrugineus</name>
    <dbReference type="NCBI Taxonomy" id="354439"/>
    <lineage>
        <taxon>Eukaryota</taxon>
        <taxon>Metazoa</taxon>
        <taxon>Ecdysozoa</taxon>
        <taxon>Arthropoda</taxon>
        <taxon>Hexapoda</taxon>
        <taxon>Insecta</taxon>
        <taxon>Pterygota</taxon>
        <taxon>Neoptera</taxon>
        <taxon>Endopterygota</taxon>
        <taxon>Coleoptera</taxon>
        <taxon>Polyphaga</taxon>
        <taxon>Cucujiformia</taxon>
        <taxon>Curculionidae</taxon>
        <taxon>Dryophthorinae</taxon>
        <taxon>Rhynchophorus</taxon>
    </lineage>
</organism>
<reference evidence="10" key="1">
    <citation type="submission" date="2020-08" db="EMBL/GenBank/DDBJ databases">
        <title>Genome sequencing and assembly of the red palm weevil Rhynchophorus ferrugineus.</title>
        <authorList>
            <person name="Dias G.B."/>
            <person name="Bergman C.M."/>
            <person name="Manee M."/>
        </authorList>
    </citation>
    <scope>NUCLEOTIDE SEQUENCE</scope>
    <source>
        <strain evidence="10">AA-2017</strain>
        <tissue evidence="10">Whole larva</tissue>
    </source>
</reference>
<dbReference type="OrthoDB" id="63267at2759"/>
<keyword evidence="3" id="KW-0378">Hydrolase</keyword>
<dbReference type="InterPro" id="IPR027417">
    <property type="entry name" value="P-loop_NTPase"/>
</dbReference>
<dbReference type="PROSITE" id="PS51194">
    <property type="entry name" value="HELICASE_CTER"/>
    <property type="match status" value="1"/>
</dbReference>
<evidence type="ECO:0000313" key="10">
    <source>
        <dbReference type="EMBL" id="KAF7273184.1"/>
    </source>
</evidence>
<evidence type="ECO:0000256" key="1">
    <source>
        <dbReference type="ARBA" id="ARBA00022723"/>
    </source>
</evidence>
<dbReference type="PROSITE" id="PS50081">
    <property type="entry name" value="ZF_DAG_PE_2"/>
    <property type="match status" value="1"/>
</dbReference>
<dbReference type="GO" id="GO:0005524">
    <property type="term" value="F:ATP binding"/>
    <property type="evidence" value="ECO:0007669"/>
    <property type="project" value="UniProtKB-KW"/>
</dbReference>
<dbReference type="AlphaFoldDB" id="A0A834I581"/>
<dbReference type="GO" id="GO:0046872">
    <property type="term" value="F:metal ion binding"/>
    <property type="evidence" value="ECO:0007669"/>
    <property type="project" value="UniProtKB-KW"/>
</dbReference>
<dbReference type="InterPro" id="IPR002219">
    <property type="entry name" value="PKC_DAG/PE"/>
</dbReference>
<dbReference type="Proteomes" id="UP000625711">
    <property type="component" value="Unassembled WGS sequence"/>
</dbReference>
<evidence type="ECO:0000256" key="3">
    <source>
        <dbReference type="ARBA" id="ARBA00022801"/>
    </source>
</evidence>
<feature type="domain" description="Helicase ATP-binding" evidence="8">
    <location>
        <begin position="38"/>
        <end position="183"/>
    </location>
</feature>
<dbReference type="InterPro" id="IPR050079">
    <property type="entry name" value="DEAD_box_RNA_helicase"/>
</dbReference>
<dbReference type="InterPro" id="IPR014001">
    <property type="entry name" value="Helicase_ATP-bd"/>
</dbReference>
<dbReference type="Gene3D" id="3.40.50.300">
    <property type="entry name" value="P-loop containing nucleotide triphosphate hydrolases"/>
    <property type="match status" value="3"/>
</dbReference>
<feature type="domain" description="Helicase C-terminal" evidence="9">
    <location>
        <begin position="212"/>
        <end position="360"/>
    </location>
</feature>